<evidence type="ECO:0000256" key="17">
    <source>
        <dbReference type="ARBA" id="ARBA00034523"/>
    </source>
</evidence>
<dbReference type="InParanoid" id="A0A6J0C2W2"/>
<keyword evidence="6" id="KW-0812">Transmembrane</keyword>
<dbReference type="InterPro" id="IPR001841">
    <property type="entry name" value="Znf_RING"/>
</dbReference>
<evidence type="ECO:0000256" key="9">
    <source>
        <dbReference type="ARBA" id="ARBA00022786"/>
    </source>
</evidence>
<dbReference type="PROSITE" id="PS00518">
    <property type="entry name" value="ZF_RING_1"/>
    <property type="match status" value="1"/>
</dbReference>
<comment type="catalytic activity">
    <reaction evidence="16">
        <text>[E2 ubiquitin-conjugating enzyme]-S-ubiquitinyl-L-cysteine + [acceptor protein]-L-cysteine = [E2 ubiquitin-conjugating enzyme]-L-cysteine + [acceptor protein]-S-ubiquitinyl-L-cysteine.</text>
        <dbReference type="EC" id="2.3.2.36"/>
    </reaction>
</comment>
<dbReference type="GO" id="GO:0008270">
    <property type="term" value="F:zinc ion binding"/>
    <property type="evidence" value="ECO:0007669"/>
    <property type="project" value="UniProtKB-KW"/>
</dbReference>
<keyword evidence="8 19" id="KW-0863">Zinc-finger</keyword>
<keyword evidence="14" id="KW-0576">Peroxisome</keyword>
<keyword evidence="13" id="KW-0472">Membrane</keyword>
<evidence type="ECO:0000313" key="22">
    <source>
        <dbReference type="RefSeq" id="XP_015520754.2"/>
    </source>
</evidence>
<comment type="subcellular location">
    <subcellularLocation>
        <location evidence="1">Peroxisome membrane</location>
        <topology evidence="1">Multi-pass membrane protein</topology>
    </subcellularLocation>
</comment>
<dbReference type="InterPro" id="IPR013083">
    <property type="entry name" value="Znf_RING/FYVE/PHD"/>
</dbReference>
<dbReference type="InterPro" id="IPR045859">
    <property type="entry name" value="RING-HC_PEX2"/>
</dbReference>
<organism evidence="22">
    <name type="scientific">Neodiprion lecontei</name>
    <name type="common">Redheaded pine sawfly</name>
    <dbReference type="NCBI Taxonomy" id="441921"/>
    <lineage>
        <taxon>Eukaryota</taxon>
        <taxon>Metazoa</taxon>
        <taxon>Ecdysozoa</taxon>
        <taxon>Arthropoda</taxon>
        <taxon>Hexapoda</taxon>
        <taxon>Insecta</taxon>
        <taxon>Pterygota</taxon>
        <taxon>Neoptera</taxon>
        <taxon>Endopterygota</taxon>
        <taxon>Hymenoptera</taxon>
        <taxon>Tenthredinoidea</taxon>
        <taxon>Diprionidae</taxon>
        <taxon>Diprioninae</taxon>
        <taxon>Neodiprion</taxon>
    </lineage>
</organism>
<evidence type="ECO:0000256" key="4">
    <source>
        <dbReference type="ARBA" id="ARBA00022448"/>
    </source>
</evidence>
<keyword evidence="11" id="KW-0653">Protein transport</keyword>
<evidence type="ECO:0000256" key="8">
    <source>
        <dbReference type="ARBA" id="ARBA00022771"/>
    </source>
</evidence>
<evidence type="ECO:0000256" key="2">
    <source>
        <dbReference type="ARBA" id="ARBA00004906"/>
    </source>
</evidence>
<keyword evidence="10" id="KW-0862">Zinc</keyword>
<keyword evidence="4" id="KW-0813">Transport</keyword>
<gene>
    <name evidence="22" type="primary">LOC107224982</name>
</gene>
<accession>A0A6J0C2W2</accession>
<dbReference type="CDD" id="cd16526">
    <property type="entry name" value="RING-HC_PEX2"/>
    <property type="match status" value="1"/>
</dbReference>
<evidence type="ECO:0000256" key="7">
    <source>
        <dbReference type="ARBA" id="ARBA00022723"/>
    </source>
</evidence>
<dbReference type="GO" id="GO:0005778">
    <property type="term" value="C:peroxisomal membrane"/>
    <property type="evidence" value="ECO:0007669"/>
    <property type="project" value="UniProtKB-SubCell"/>
</dbReference>
<evidence type="ECO:0000256" key="11">
    <source>
        <dbReference type="ARBA" id="ARBA00022927"/>
    </source>
</evidence>
<dbReference type="Proteomes" id="UP000829291">
    <property type="component" value="Chromosome 1"/>
</dbReference>
<dbReference type="KEGG" id="nlo:107224982"/>
<keyword evidence="7" id="KW-0479">Metal-binding</keyword>
<dbReference type="Gene3D" id="3.30.40.10">
    <property type="entry name" value="Zinc/RING finger domain, C3HC4 (zinc finger)"/>
    <property type="match status" value="1"/>
</dbReference>
<dbReference type="Pfam" id="PF04757">
    <property type="entry name" value="Pex2_Pex12"/>
    <property type="match status" value="1"/>
</dbReference>
<proteinExistence type="inferred from homology"/>
<comment type="similarity">
    <text evidence="3">Belongs to the pex2/pex10/pex12 family.</text>
</comment>
<sequence length="278" mass="32324">MATSAYVSRINQIDASQLDKEIYHILRQQTTEISKLCTPGTIGKWQPEINALLKVVVWNYSLRNGNSTFGQQLLNLHYDKYNKKKAILYIVLSVVPGYLQEKMIDNRLIGSVERGNQIRRFLDWISTTVRLLTFVNILVFLNQGNQPNIIERVLGIYNRPTTTQRPRNIGYSYMTRELLWHSLIELFTIGLPMVNVHLIKQRIKRIWWTRKIIGRSVAPKLEFDTKCPECDQSPNLPRHAGCEHIFCYYCMKARFTVDNSFECPSCGVELHSARMRTA</sequence>
<name>A0A6J0C2W2_NEOLC</name>
<reference evidence="22" key="1">
    <citation type="submission" date="2025-08" db="UniProtKB">
        <authorList>
            <consortium name="RefSeq"/>
        </authorList>
    </citation>
    <scope>IDENTIFICATION</scope>
    <source>
        <tissue evidence="22">Thorax and Abdomen</tissue>
    </source>
</reference>
<keyword evidence="21" id="KW-1185">Reference proteome</keyword>
<evidence type="ECO:0000256" key="12">
    <source>
        <dbReference type="ARBA" id="ARBA00022989"/>
    </source>
</evidence>
<evidence type="ECO:0000256" key="6">
    <source>
        <dbReference type="ARBA" id="ARBA00022692"/>
    </source>
</evidence>
<dbReference type="PANTHER" id="PTHR48178">
    <property type="entry name" value="PEROXISOME BIOGENESIS FACTOR 2"/>
    <property type="match status" value="1"/>
</dbReference>
<evidence type="ECO:0000256" key="1">
    <source>
        <dbReference type="ARBA" id="ARBA00004585"/>
    </source>
</evidence>
<comment type="pathway">
    <text evidence="2">Protein modification; protein ubiquitination.</text>
</comment>
<dbReference type="GO" id="GO:0016558">
    <property type="term" value="P:protein import into peroxisome matrix"/>
    <property type="evidence" value="ECO:0007669"/>
    <property type="project" value="InterPro"/>
</dbReference>
<dbReference type="PANTHER" id="PTHR48178:SF1">
    <property type="entry name" value="PEROXISOME BIOGENESIS FACTOR 2"/>
    <property type="match status" value="1"/>
</dbReference>
<evidence type="ECO:0000256" key="19">
    <source>
        <dbReference type="PROSITE-ProRule" id="PRU00175"/>
    </source>
</evidence>
<evidence type="ECO:0000256" key="15">
    <source>
        <dbReference type="ARBA" id="ARBA00032511"/>
    </source>
</evidence>
<evidence type="ECO:0000313" key="21">
    <source>
        <dbReference type="Proteomes" id="UP000829291"/>
    </source>
</evidence>
<dbReference type="GeneID" id="107224982"/>
<keyword evidence="9" id="KW-0833">Ubl conjugation pathway</keyword>
<dbReference type="RefSeq" id="XP_015520754.2">
    <property type="nucleotide sequence ID" value="XM_015665268.2"/>
</dbReference>
<evidence type="ECO:0000256" key="5">
    <source>
        <dbReference type="ARBA" id="ARBA00022679"/>
    </source>
</evidence>
<evidence type="ECO:0000256" key="14">
    <source>
        <dbReference type="ARBA" id="ARBA00023140"/>
    </source>
</evidence>
<evidence type="ECO:0000256" key="18">
    <source>
        <dbReference type="ARBA" id="ARBA00034543"/>
    </source>
</evidence>
<evidence type="ECO:0000256" key="16">
    <source>
        <dbReference type="ARBA" id="ARBA00034438"/>
    </source>
</evidence>
<evidence type="ECO:0000259" key="20">
    <source>
        <dbReference type="PROSITE" id="PS50089"/>
    </source>
</evidence>
<keyword evidence="12" id="KW-1133">Transmembrane helix</keyword>
<dbReference type="PROSITE" id="PS50089">
    <property type="entry name" value="ZF_RING_2"/>
    <property type="match status" value="1"/>
</dbReference>
<evidence type="ECO:0000256" key="13">
    <source>
        <dbReference type="ARBA" id="ARBA00023136"/>
    </source>
</evidence>
<dbReference type="AlphaFoldDB" id="A0A6J0C2W2"/>
<dbReference type="OrthoDB" id="1701437at2759"/>
<dbReference type="InterPro" id="IPR017907">
    <property type="entry name" value="Znf_RING_CS"/>
</dbReference>
<dbReference type="EC" id="2.3.2.36" evidence="17"/>
<evidence type="ECO:0000256" key="10">
    <source>
        <dbReference type="ARBA" id="ARBA00022833"/>
    </source>
</evidence>
<protein>
    <recommendedName>
        <fullName evidence="18">Peroxisome biogenesis factor 2</fullName>
        <ecNumber evidence="17">2.3.2.36</ecNumber>
    </recommendedName>
    <alternativeName>
        <fullName evidence="15">Peroxin-2</fullName>
    </alternativeName>
</protein>
<dbReference type="InterPro" id="IPR006845">
    <property type="entry name" value="Pex_N"/>
</dbReference>
<dbReference type="GO" id="GO:0061630">
    <property type="term" value="F:ubiquitin protein ligase activity"/>
    <property type="evidence" value="ECO:0007669"/>
    <property type="project" value="UniProtKB-EC"/>
</dbReference>
<feature type="domain" description="RING-type" evidence="20">
    <location>
        <begin position="227"/>
        <end position="266"/>
    </location>
</feature>
<dbReference type="FunCoup" id="A0A6J0C2W2">
    <property type="interactions" value="1078"/>
</dbReference>
<dbReference type="SUPFAM" id="SSF57850">
    <property type="entry name" value="RING/U-box"/>
    <property type="match status" value="1"/>
</dbReference>
<keyword evidence="5" id="KW-0808">Transferase</keyword>
<evidence type="ECO:0000256" key="3">
    <source>
        <dbReference type="ARBA" id="ARBA00008704"/>
    </source>
</evidence>
<dbReference type="InterPro" id="IPR025654">
    <property type="entry name" value="PEX2/10"/>
</dbReference>